<dbReference type="FunCoup" id="B8C7E4">
    <property type="interactions" value="11"/>
</dbReference>
<dbReference type="RefSeq" id="XP_002292114.1">
    <property type="nucleotide sequence ID" value="XM_002292078.1"/>
</dbReference>
<dbReference type="GO" id="GO:0006508">
    <property type="term" value="P:proteolysis"/>
    <property type="evidence" value="ECO:0000318"/>
    <property type="project" value="GO_Central"/>
</dbReference>
<dbReference type="HOGENOM" id="CLU_013253_3_4_1"/>
<dbReference type="InterPro" id="IPR001461">
    <property type="entry name" value="Aspartic_peptidase_A1"/>
</dbReference>
<protein>
    <recommendedName>
        <fullName evidence="8">Peptidase A1 domain-containing protein</fullName>
    </recommendedName>
</protein>
<reference evidence="9 10" key="2">
    <citation type="journal article" date="2008" name="Nature">
        <title>The Phaeodactylum genome reveals the evolutionary history of diatom genomes.</title>
        <authorList>
            <person name="Bowler C."/>
            <person name="Allen A.E."/>
            <person name="Badger J.H."/>
            <person name="Grimwood J."/>
            <person name="Jabbari K."/>
            <person name="Kuo A."/>
            <person name="Maheswari U."/>
            <person name="Martens C."/>
            <person name="Maumus F."/>
            <person name="Otillar R.P."/>
            <person name="Rayko E."/>
            <person name="Salamov A."/>
            <person name="Vandepoele K."/>
            <person name="Beszteri B."/>
            <person name="Gruber A."/>
            <person name="Heijde M."/>
            <person name="Katinka M."/>
            <person name="Mock T."/>
            <person name="Valentin K."/>
            <person name="Verret F."/>
            <person name="Berges J.A."/>
            <person name="Brownlee C."/>
            <person name="Cadoret J.P."/>
            <person name="Chiovitti A."/>
            <person name="Choi C.J."/>
            <person name="Coesel S."/>
            <person name="De Martino A."/>
            <person name="Detter J.C."/>
            <person name="Durkin C."/>
            <person name="Falciatore A."/>
            <person name="Fournet J."/>
            <person name="Haruta M."/>
            <person name="Huysman M.J."/>
            <person name="Jenkins B.D."/>
            <person name="Jiroutova K."/>
            <person name="Jorgensen R.E."/>
            <person name="Joubert Y."/>
            <person name="Kaplan A."/>
            <person name="Kroger N."/>
            <person name="Kroth P.G."/>
            <person name="La Roche J."/>
            <person name="Lindquist E."/>
            <person name="Lommer M."/>
            <person name="Martin-Jezequel V."/>
            <person name="Lopez P.J."/>
            <person name="Lucas S."/>
            <person name="Mangogna M."/>
            <person name="McGinnis K."/>
            <person name="Medlin L.K."/>
            <person name="Montsant A."/>
            <person name="Oudot-Le Secq M.P."/>
            <person name="Napoli C."/>
            <person name="Obornik M."/>
            <person name="Parker M.S."/>
            <person name="Petit J.L."/>
            <person name="Porcel B.M."/>
            <person name="Poulsen N."/>
            <person name="Robison M."/>
            <person name="Rychlewski L."/>
            <person name="Rynearson T.A."/>
            <person name="Schmutz J."/>
            <person name="Shapiro H."/>
            <person name="Siaut M."/>
            <person name="Stanley M."/>
            <person name="Sussman M.R."/>
            <person name="Taylor A.R."/>
            <person name="Vardi A."/>
            <person name="von Dassow P."/>
            <person name="Vyverman W."/>
            <person name="Willis A."/>
            <person name="Wyrwicz L.S."/>
            <person name="Rokhsar D.S."/>
            <person name="Weissenbach J."/>
            <person name="Armbrust E.V."/>
            <person name="Green B.R."/>
            <person name="Van de Peer Y."/>
            <person name="Grigoriev I.V."/>
        </authorList>
    </citation>
    <scope>NUCLEOTIDE SEQUENCE [LARGE SCALE GENOMIC DNA]</scope>
    <source>
        <strain evidence="9 10">CCMP1335</strain>
    </source>
</reference>
<proteinExistence type="inferred from homology"/>
<dbReference type="SUPFAM" id="SSF50630">
    <property type="entry name" value="Acid proteases"/>
    <property type="match status" value="1"/>
</dbReference>
<dbReference type="CDD" id="cd05471">
    <property type="entry name" value="pepsin_like"/>
    <property type="match status" value="1"/>
</dbReference>
<evidence type="ECO:0000256" key="5">
    <source>
        <dbReference type="PIRSR" id="PIRSR601461-2"/>
    </source>
</evidence>
<keyword evidence="3 6" id="KW-0064">Aspartyl protease</keyword>
<evidence type="ECO:0000259" key="8">
    <source>
        <dbReference type="PROSITE" id="PS51767"/>
    </source>
</evidence>
<evidence type="ECO:0000256" key="3">
    <source>
        <dbReference type="ARBA" id="ARBA00022750"/>
    </source>
</evidence>
<dbReference type="AlphaFoldDB" id="B8C7E4"/>
<dbReference type="KEGG" id="tps:THAPSDRAFT_41632"/>
<feature type="chain" id="PRO_5002869117" description="Peptidase A1 domain-containing protein" evidence="7">
    <location>
        <begin position="21"/>
        <end position="410"/>
    </location>
</feature>
<organism evidence="9 10">
    <name type="scientific">Thalassiosira pseudonana</name>
    <name type="common">Marine diatom</name>
    <name type="synonym">Cyclotella nana</name>
    <dbReference type="NCBI Taxonomy" id="35128"/>
    <lineage>
        <taxon>Eukaryota</taxon>
        <taxon>Sar</taxon>
        <taxon>Stramenopiles</taxon>
        <taxon>Ochrophyta</taxon>
        <taxon>Bacillariophyta</taxon>
        <taxon>Coscinodiscophyceae</taxon>
        <taxon>Thalassiosirophycidae</taxon>
        <taxon>Thalassiosirales</taxon>
        <taxon>Thalassiosiraceae</taxon>
        <taxon>Thalassiosira</taxon>
    </lineage>
</organism>
<feature type="signal peptide" evidence="7">
    <location>
        <begin position="1"/>
        <end position="20"/>
    </location>
</feature>
<dbReference type="InParanoid" id="B8C7E4"/>
<keyword evidence="10" id="KW-1185">Reference proteome</keyword>
<dbReference type="STRING" id="35128.B8C7E4"/>
<evidence type="ECO:0000256" key="7">
    <source>
        <dbReference type="SAM" id="SignalP"/>
    </source>
</evidence>
<dbReference type="PROSITE" id="PS51767">
    <property type="entry name" value="PEPTIDASE_A1"/>
    <property type="match status" value="1"/>
</dbReference>
<dbReference type="Proteomes" id="UP000001449">
    <property type="component" value="Chromosome 8"/>
</dbReference>
<feature type="domain" description="Peptidase A1" evidence="8">
    <location>
        <begin position="92"/>
        <end position="407"/>
    </location>
</feature>
<dbReference type="FunFam" id="2.40.70.10:FF:000302">
    <property type="match status" value="1"/>
</dbReference>
<evidence type="ECO:0000256" key="1">
    <source>
        <dbReference type="ARBA" id="ARBA00007447"/>
    </source>
</evidence>
<dbReference type="PRINTS" id="PR00792">
    <property type="entry name" value="PEPSIN"/>
</dbReference>
<gene>
    <name evidence="9" type="ORF">THAPSDRAFT_41632</name>
</gene>
<dbReference type="PaxDb" id="35128-Thaps41632"/>
<dbReference type="OMA" id="YGVECAN"/>
<accession>B8C7E4</accession>
<reference evidence="9 10" key="1">
    <citation type="journal article" date="2004" name="Science">
        <title>The genome of the diatom Thalassiosira pseudonana: ecology, evolution, and metabolism.</title>
        <authorList>
            <person name="Armbrust E.V."/>
            <person name="Berges J.A."/>
            <person name="Bowler C."/>
            <person name="Green B.R."/>
            <person name="Martinez D."/>
            <person name="Putnam N.H."/>
            <person name="Zhou S."/>
            <person name="Allen A.E."/>
            <person name="Apt K.E."/>
            <person name="Bechner M."/>
            <person name="Brzezinski M.A."/>
            <person name="Chaal B.K."/>
            <person name="Chiovitti A."/>
            <person name="Davis A.K."/>
            <person name="Demarest M.S."/>
            <person name="Detter J.C."/>
            <person name="Glavina T."/>
            <person name="Goodstein D."/>
            <person name="Hadi M.Z."/>
            <person name="Hellsten U."/>
            <person name="Hildebrand M."/>
            <person name="Jenkins B.D."/>
            <person name="Jurka J."/>
            <person name="Kapitonov V.V."/>
            <person name="Kroger N."/>
            <person name="Lau W.W."/>
            <person name="Lane T.W."/>
            <person name="Larimer F.W."/>
            <person name="Lippmeier J.C."/>
            <person name="Lucas S."/>
            <person name="Medina M."/>
            <person name="Montsant A."/>
            <person name="Obornik M."/>
            <person name="Parker M.S."/>
            <person name="Palenik B."/>
            <person name="Pazour G.J."/>
            <person name="Richardson P.M."/>
            <person name="Rynearson T.A."/>
            <person name="Saito M.A."/>
            <person name="Schwartz D.C."/>
            <person name="Thamatrakoln K."/>
            <person name="Valentin K."/>
            <person name="Vardi A."/>
            <person name="Wilkerson F.P."/>
            <person name="Rokhsar D.S."/>
        </authorList>
    </citation>
    <scope>NUCLEOTIDE SEQUENCE [LARGE SCALE GENOMIC DNA]</scope>
    <source>
        <strain evidence="9 10">CCMP1335</strain>
    </source>
</reference>
<dbReference type="GeneID" id="7452883"/>
<feature type="disulfide bond" evidence="5">
    <location>
        <begin position="123"/>
        <end position="130"/>
    </location>
</feature>
<dbReference type="Pfam" id="PF00026">
    <property type="entry name" value="Asp"/>
    <property type="match status" value="1"/>
</dbReference>
<evidence type="ECO:0000256" key="2">
    <source>
        <dbReference type="ARBA" id="ARBA00022670"/>
    </source>
</evidence>
<feature type="active site" evidence="4">
    <location>
        <position position="110"/>
    </location>
</feature>
<evidence type="ECO:0000256" key="6">
    <source>
        <dbReference type="RuleBase" id="RU000454"/>
    </source>
</evidence>
<sequence>MAIFTKAALLSLFAAPGVIADGVVRIPISQISDQELYGQLMSSHVPPMIVRTNSASSSSAAVATHRQLLRGDGVSVKGGENVVIRDLSNAQYYGKVAIGTPPQEFQVVFDTGSADFWIPSPSCTTESSNCKNKKTYDPTKSSSFSNVKAGAKSDFSIMYGSGPVQGAFSVDTVILGDDYTVVDQTFAQVDSTDGLGMVFEKAKFDGILGLCFPVLSQDPGVSTVIENLVDNGSLEKPMFSFFLGNNADGELTLGGYDESRFEGDITWVDLVSPTYWLSPMDEVRFGGNVVSSGKTAGIMDTGTSLLYGPQDIVMNMATSLGGQFLPQVQLFLIDCDTTVPDLEFTIGGMAINIPGSELMSVVDQMNRLVGDPSSPIPAGFSTWLMGDTFLRKVYTIFDYGEQKIGYATLK</sequence>
<dbReference type="EMBL" id="CM000644">
    <property type="protein sequence ID" value="EED90965.1"/>
    <property type="molecule type" value="Genomic_DNA"/>
</dbReference>
<feature type="active site" evidence="4">
    <location>
        <position position="300"/>
    </location>
</feature>
<keyword evidence="5" id="KW-1015">Disulfide bond</keyword>
<dbReference type="PROSITE" id="PS00141">
    <property type="entry name" value="ASP_PROTEASE"/>
    <property type="match status" value="1"/>
</dbReference>
<dbReference type="InterPro" id="IPR001969">
    <property type="entry name" value="Aspartic_peptidase_AS"/>
</dbReference>
<dbReference type="eggNOG" id="KOG1339">
    <property type="taxonomic scope" value="Eukaryota"/>
</dbReference>
<dbReference type="InterPro" id="IPR021109">
    <property type="entry name" value="Peptidase_aspartic_dom_sf"/>
</dbReference>
<comment type="similarity">
    <text evidence="1 6">Belongs to the peptidase A1 family.</text>
</comment>
<dbReference type="InterPro" id="IPR034164">
    <property type="entry name" value="Pepsin-like_dom"/>
</dbReference>
<evidence type="ECO:0000256" key="4">
    <source>
        <dbReference type="PIRSR" id="PIRSR601461-1"/>
    </source>
</evidence>
<keyword evidence="2 6" id="KW-0645">Protease</keyword>
<evidence type="ECO:0000313" key="10">
    <source>
        <dbReference type="Proteomes" id="UP000001449"/>
    </source>
</evidence>
<keyword evidence="7" id="KW-0732">Signal</keyword>
<dbReference type="PANTHER" id="PTHR47966:SF51">
    <property type="entry name" value="BETA-SITE APP-CLEAVING ENZYME, ISOFORM A-RELATED"/>
    <property type="match status" value="1"/>
</dbReference>
<keyword evidence="6" id="KW-0378">Hydrolase</keyword>
<evidence type="ECO:0000313" key="9">
    <source>
        <dbReference type="EMBL" id="EED90965.1"/>
    </source>
</evidence>
<dbReference type="InterPro" id="IPR033121">
    <property type="entry name" value="PEPTIDASE_A1"/>
</dbReference>
<name>B8C7E4_THAPS</name>
<dbReference type="Gene3D" id="2.40.70.10">
    <property type="entry name" value="Acid Proteases"/>
    <property type="match status" value="2"/>
</dbReference>
<dbReference type="GO" id="GO:0004190">
    <property type="term" value="F:aspartic-type endopeptidase activity"/>
    <property type="evidence" value="ECO:0000318"/>
    <property type="project" value="GO_Central"/>
</dbReference>
<dbReference type="PANTHER" id="PTHR47966">
    <property type="entry name" value="BETA-SITE APP-CLEAVING ENZYME, ISOFORM A-RELATED"/>
    <property type="match status" value="1"/>
</dbReference>